<evidence type="ECO:0008006" key="4">
    <source>
        <dbReference type="Google" id="ProtNLM"/>
    </source>
</evidence>
<dbReference type="Proteomes" id="UP000009172">
    <property type="component" value="Unassembled WGS sequence"/>
</dbReference>
<sequence length="268" mass="29758">MMRAGVMPLKEDEEGNLLTTWLLQGSINTTAIVDSRLVPGEGRKNYTGFFTKTILYSFTLLFFLIASSLTLVSIFLPKWLGYYSETPSGQQFYLTYGLTRRCSSESPGCDEFPKYEDCQADNSMFGVSINRFGSSGSDLFANHAISNPIFCSIWRSVGFLISLAVVLEGMTFVAFVVILAGGKQMRETGWKLLTVFLVLIGLVQAGGMGLVSYLFDNDDRFYPGWKLDDSWILCTVSMCLMVVNAVAMYTIARVLPNEGGYELIADHD</sequence>
<proteinExistence type="predicted"/>
<keyword evidence="1" id="KW-0472">Membrane</keyword>
<name>F2RT70_TRIT1</name>
<evidence type="ECO:0000256" key="1">
    <source>
        <dbReference type="SAM" id="Phobius"/>
    </source>
</evidence>
<evidence type="ECO:0000313" key="3">
    <source>
        <dbReference type="Proteomes" id="UP000009172"/>
    </source>
</evidence>
<dbReference type="OrthoDB" id="61370at2759"/>
<evidence type="ECO:0000313" key="2">
    <source>
        <dbReference type="EMBL" id="EGD94519.1"/>
    </source>
</evidence>
<dbReference type="EMBL" id="GG698483">
    <property type="protein sequence ID" value="EGD94519.1"/>
    <property type="molecule type" value="Genomic_DNA"/>
</dbReference>
<dbReference type="HOGENOM" id="CLU_086074_0_0_1"/>
<reference evidence="3" key="1">
    <citation type="journal article" date="2012" name="MBio">
        <title>Comparative genome analysis of Trichophyton rubrum and related dermatophytes reveals candidate genes involved in infection.</title>
        <authorList>
            <person name="Martinez D.A."/>
            <person name="Oliver B.G."/>
            <person name="Graeser Y."/>
            <person name="Goldberg J.M."/>
            <person name="Li W."/>
            <person name="Martinez-Rossi N.M."/>
            <person name="Monod M."/>
            <person name="Shelest E."/>
            <person name="Barton R.C."/>
            <person name="Birch E."/>
            <person name="Brakhage A.A."/>
            <person name="Chen Z."/>
            <person name="Gurr S.J."/>
            <person name="Heiman D."/>
            <person name="Heitman J."/>
            <person name="Kosti I."/>
            <person name="Rossi A."/>
            <person name="Saif S."/>
            <person name="Samalova M."/>
            <person name="Saunders C.W."/>
            <person name="Shea T."/>
            <person name="Summerbell R.C."/>
            <person name="Xu J."/>
            <person name="Young S."/>
            <person name="Zeng Q."/>
            <person name="Birren B.W."/>
            <person name="Cuomo C.A."/>
            <person name="White T.C."/>
        </authorList>
    </citation>
    <scope>NUCLEOTIDE SEQUENCE [LARGE SCALE GENOMIC DNA]</scope>
    <source>
        <strain evidence="3">CBS 112818</strain>
    </source>
</reference>
<keyword evidence="1" id="KW-0812">Transmembrane</keyword>
<dbReference type="AlphaFoldDB" id="F2RT70"/>
<feature type="transmembrane region" description="Helical" evidence="1">
    <location>
        <begin position="192"/>
        <end position="215"/>
    </location>
</feature>
<keyword evidence="1" id="KW-1133">Transmembrane helix</keyword>
<accession>F2RT70</accession>
<feature type="transmembrane region" description="Helical" evidence="1">
    <location>
        <begin position="230"/>
        <end position="252"/>
    </location>
</feature>
<gene>
    <name evidence="2" type="ORF">TESG_02033</name>
</gene>
<organism evidence="2 3">
    <name type="scientific">Trichophyton tonsurans (strain CBS 112818)</name>
    <name type="common">Scalp ringworm fungus</name>
    <dbReference type="NCBI Taxonomy" id="647933"/>
    <lineage>
        <taxon>Eukaryota</taxon>
        <taxon>Fungi</taxon>
        <taxon>Dikarya</taxon>
        <taxon>Ascomycota</taxon>
        <taxon>Pezizomycotina</taxon>
        <taxon>Eurotiomycetes</taxon>
        <taxon>Eurotiomycetidae</taxon>
        <taxon>Onygenales</taxon>
        <taxon>Arthrodermataceae</taxon>
        <taxon>Trichophyton</taxon>
    </lineage>
</organism>
<protein>
    <recommendedName>
        <fullName evidence="4">Pre-mRNA splicing factor</fullName>
    </recommendedName>
</protein>
<feature type="transmembrane region" description="Helical" evidence="1">
    <location>
        <begin position="53"/>
        <end position="76"/>
    </location>
</feature>
<dbReference type="Gene3D" id="1.20.140.150">
    <property type="match status" value="1"/>
</dbReference>
<keyword evidence="3" id="KW-1185">Reference proteome</keyword>
<feature type="transmembrane region" description="Helical" evidence="1">
    <location>
        <begin position="157"/>
        <end position="180"/>
    </location>
</feature>